<keyword evidence="6" id="KW-0804">Transcription</keyword>
<organism evidence="8 9">
    <name type="scientific">Halarsenatibacter silvermanii</name>
    <dbReference type="NCBI Taxonomy" id="321763"/>
    <lineage>
        <taxon>Bacteria</taxon>
        <taxon>Bacillati</taxon>
        <taxon>Bacillota</taxon>
        <taxon>Clostridia</taxon>
        <taxon>Halanaerobiales</taxon>
        <taxon>Halarsenatibacteraceae</taxon>
        <taxon>Halarsenatibacter</taxon>
    </lineage>
</organism>
<evidence type="ECO:0000256" key="3">
    <source>
        <dbReference type="ARBA" id="ARBA00022491"/>
    </source>
</evidence>
<evidence type="ECO:0000256" key="5">
    <source>
        <dbReference type="ARBA" id="ARBA00023015"/>
    </source>
</evidence>
<accession>A0A1G9LZU8</accession>
<sequence length="102" mass="11695">MEINGVNPQQIQKIYQQQRQLLSESEANQERESGDRMEISAEARQIHEFAVQMEETPDIRQERVAELRQEVQSGSYEIDPEQIAESMIDEMEAANPASGEES</sequence>
<dbReference type="RefSeq" id="WP_159429827.1">
    <property type="nucleotide sequence ID" value="NZ_FNGO01000007.1"/>
</dbReference>
<keyword evidence="9" id="KW-1185">Reference proteome</keyword>
<keyword evidence="5" id="KW-0805">Transcription regulation</keyword>
<dbReference type="EMBL" id="FNGO01000007">
    <property type="protein sequence ID" value="SDL67540.1"/>
    <property type="molecule type" value="Genomic_DNA"/>
</dbReference>
<feature type="domain" description="Anti-sigma-28 factor FlgM C-terminal" evidence="7">
    <location>
        <begin position="35"/>
        <end position="89"/>
    </location>
</feature>
<evidence type="ECO:0000256" key="2">
    <source>
        <dbReference type="ARBA" id="ARBA00017823"/>
    </source>
</evidence>
<dbReference type="SUPFAM" id="SSF101498">
    <property type="entry name" value="Anti-sigma factor FlgM"/>
    <property type="match status" value="1"/>
</dbReference>
<evidence type="ECO:0000256" key="4">
    <source>
        <dbReference type="ARBA" id="ARBA00022795"/>
    </source>
</evidence>
<evidence type="ECO:0000259" key="7">
    <source>
        <dbReference type="Pfam" id="PF04316"/>
    </source>
</evidence>
<dbReference type="InterPro" id="IPR031316">
    <property type="entry name" value="FlgM_C"/>
</dbReference>
<dbReference type="GO" id="GO:0045892">
    <property type="term" value="P:negative regulation of DNA-templated transcription"/>
    <property type="evidence" value="ECO:0007669"/>
    <property type="project" value="InterPro"/>
</dbReference>
<evidence type="ECO:0000256" key="6">
    <source>
        <dbReference type="ARBA" id="ARBA00023163"/>
    </source>
</evidence>
<dbReference type="Pfam" id="PF04316">
    <property type="entry name" value="FlgM"/>
    <property type="match status" value="1"/>
</dbReference>
<dbReference type="Proteomes" id="UP000199476">
    <property type="component" value="Unassembled WGS sequence"/>
</dbReference>
<dbReference type="STRING" id="321763.SAMN04488692_10763"/>
<name>A0A1G9LZU8_9FIRM</name>
<protein>
    <recommendedName>
        <fullName evidence="2">Negative regulator of flagellin synthesis</fullName>
    </recommendedName>
</protein>
<evidence type="ECO:0000313" key="9">
    <source>
        <dbReference type="Proteomes" id="UP000199476"/>
    </source>
</evidence>
<gene>
    <name evidence="8" type="ORF">SAMN04488692_10763</name>
</gene>
<dbReference type="AlphaFoldDB" id="A0A1G9LZU8"/>
<evidence type="ECO:0000256" key="1">
    <source>
        <dbReference type="ARBA" id="ARBA00005322"/>
    </source>
</evidence>
<dbReference type="GO" id="GO:0044781">
    <property type="term" value="P:bacterial-type flagellum organization"/>
    <property type="evidence" value="ECO:0007669"/>
    <property type="project" value="UniProtKB-KW"/>
</dbReference>
<keyword evidence="4" id="KW-1005">Bacterial flagellum biogenesis</keyword>
<comment type="similarity">
    <text evidence="1">Belongs to the FlgM family.</text>
</comment>
<dbReference type="InterPro" id="IPR007412">
    <property type="entry name" value="FlgM"/>
</dbReference>
<dbReference type="OrthoDB" id="2112849at2"/>
<dbReference type="InterPro" id="IPR035890">
    <property type="entry name" value="Anti-sigma-28_factor_FlgM_sf"/>
</dbReference>
<proteinExistence type="inferred from homology"/>
<evidence type="ECO:0000313" key="8">
    <source>
        <dbReference type="EMBL" id="SDL67540.1"/>
    </source>
</evidence>
<reference evidence="8 9" key="1">
    <citation type="submission" date="2016-10" db="EMBL/GenBank/DDBJ databases">
        <authorList>
            <person name="de Groot N.N."/>
        </authorList>
    </citation>
    <scope>NUCLEOTIDE SEQUENCE [LARGE SCALE GENOMIC DNA]</scope>
    <source>
        <strain evidence="8 9">SLAS-1</strain>
    </source>
</reference>
<dbReference type="NCBIfam" id="TIGR03824">
    <property type="entry name" value="FlgM_jcvi"/>
    <property type="match status" value="1"/>
</dbReference>
<keyword evidence="3" id="KW-0678">Repressor</keyword>